<evidence type="ECO:0000256" key="3">
    <source>
        <dbReference type="ARBA" id="ARBA00022989"/>
    </source>
</evidence>
<keyword evidence="8" id="KW-1185">Reference proteome</keyword>
<dbReference type="OrthoDB" id="3032888at2759"/>
<gene>
    <name evidence="7" type="ORF">FISHEDRAFT_63248</name>
</gene>
<protein>
    <submittedName>
        <fullName evidence="7">Putative ATP-binding cassette transporter</fullName>
    </submittedName>
</protein>
<feature type="transmembrane region" description="Helical" evidence="5">
    <location>
        <begin position="94"/>
        <end position="115"/>
    </location>
</feature>
<evidence type="ECO:0000256" key="5">
    <source>
        <dbReference type="SAM" id="Phobius"/>
    </source>
</evidence>
<dbReference type="InterPro" id="IPR013525">
    <property type="entry name" value="ABC2_TM"/>
</dbReference>
<keyword evidence="3 5" id="KW-1133">Transmembrane helix</keyword>
<keyword evidence="2 5" id="KW-0812">Transmembrane</keyword>
<keyword evidence="4 5" id="KW-0472">Membrane</keyword>
<dbReference type="Proteomes" id="UP000054144">
    <property type="component" value="Unassembled WGS sequence"/>
</dbReference>
<dbReference type="Pfam" id="PF01061">
    <property type="entry name" value="ABC2_membrane"/>
    <property type="match status" value="1"/>
</dbReference>
<feature type="domain" description="ABC-2 type transporter transmembrane" evidence="6">
    <location>
        <begin position="21"/>
        <end position="138"/>
    </location>
</feature>
<reference evidence="7 8" key="1">
    <citation type="journal article" date="2015" name="Fungal Genet. Biol.">
        <title>Evolution of novel wood decay mechanisms in Agaricales revealed by the genome sequences of Fistulina hepatica and Cylindrobasidium torrendii.</title>
        <authorList>
            <person name="Floudas D."/>
            <person name="Held B.W."/>
            <person name="Riley R."/>
            <person name="Nagy L.G."/>
            <person name="Koehler G."/>
            <person name="Ransdell A.S."/>
            <person name="Younus H."/>
            <person name="Chow J."/>
            <person name="Chiniquy J."/>
            <person name="Lipzen A."/>
            <person name="Tritt A."/>
            <person name="Sun H."/>
            <person name="Haridas S."/>
            <person name="LaButti K."/>
            <person name="Ohm R.A."/>
            <person name="Kues U."/>
            <person name="Blanchette R.A."/>
            <person name="Grigoriev I.V."/>
            <person name="Minto R.E."/>
            <person name="Hibbett D.S."/>
        </authorList>
    </citation>
    <scope>NUCLEOTIDE SEQUENCE [LARGE SCALE GENOMIC DNA]</scope>
    <source>
        <strain evidence="7 8">ATCC 64428</strain>
    </source>
</reference>
<sequence length="184" mass="20432">MHHRILSVQFVYFSRCDHAGRTYPVEVFMLSYTVLEVPFEIVSSLRFCLLGAIAANLRCDVTMYFIVVLDCFRIVSCSESLGIIFNTLFESAGFVLNITSAILSSGIFMAGVMSLDMPSFFRGINYISLLKYYITALQLSDGQCLLSAVEQVLDLYNLNIDPQPMLGALAGITVAYRLVAHLIG</sequence>
<evidence type="ECO:0000256" key="4">
    <source>
        <dbReference type="ARBA" id="ARBA00023136"/>
    </source>
</evidence>
<organism evidence="7 8">
    <name type="scientific">Fistulina hepatica ATCC 64428</name>
    <dbReference type="NCBI Taxonomy" id="1128425"/>
    <lineage>
        <taxon>Eukaryota</taxon>
        <taxon>Fungi</taxon>
        <taxon>Dikarya</taxon>
        <taxon>Basidiomycota</taxon>
        <taxon>Agaricomycotina</taxon>
        <taxon>Agaricomycetes</taxon>
        <taxon>Agaricomycetidae</taxon>
        <taxon>Agaricales</taxon>
        <taxon>Fistulinaceae</taxon>
        <taxon>Fistulina</taxon>
    </lineage>
</organism>
<accession>A0A0D7AQA4</accession>
<evidence type="ECO:0000256" key="1">
    <source>
        <dbReference type="ARBA" id="ARBA00004141"/>
    </source>
</evidence>
<name>A0A0D7AQA4_9AGAR</name>
<evidence type="ECO:0000313" key="8">
    <source>
        <dbReference type="Proteomes" id="UP000054144"/>
    </source>
</evidence>
<keyword evidence="7" id="KW-0547">Nucleotide-binding</keyword>
<proteinExistence type="predicted"/>
<dbReference type="GO" id="GO:0005524">
    <property type="term" value="F:ATP binding"/>
    <property type="evidence" value="ECO:0007669"/>
    <property type="project" value="UniProtKB-KW"/>
</dbReference>
<keyword evidence="7" id="KW-0067">ATP-binding</keyword>
<dbReference type="GO" id="GO:0016020">
    <property type="term" value="C:membrane"/>
    <property type="evidence" value="ECO:0007669"/>
    <property type="project" value="UniProtKB-SubCell"/>
</dbReference>
<dbReference type="EMBL" id="KN881583">
    <property type="protein sequence ID" value="KIY53924.1"/>
    <property type="molecule type" value="Genomic_DNA"/>
</dbReference>
<evidence type="ECO:0000256" key="2">
    <source>
        <dbReference type="ARBA" id="ARBA00022692"/>
    </source>
</evidence>
<evidence type="ECO:0000313" key="7">
    <source>
        <dbReference type="EMBL" id="KIY53924.1"/>
    </source>
</evidence>
<evidence type="ECO:0000259" key="6">
    <source>
        <dbReference type="Pfam" id="PF01061"/>
    </source>
</evidence>
<dbReference type="GO" id="GO:0140359">
    <property type="term" value="F:ABC-type transporter activity"/>
    <property type="evidence" value="ECO:0007669"/>
    <property type="project" value="InterPro"/>
</dbReference>
<dbReference type="AlphaFoldDB" id="A0A0D7AQA4"/>
<comment type="subcellular location">
    <subcellularLocation>
        <location evidence="1">Membrane</location>
        <topology evidence="1">Multi-pass membrane protein</topology>
    </subcellularLocation>
</comment>